<proteinExistence type="predicted"/>
<dbReference type="Pfam" id="PF08310">
    <property type="entry name" value="LGFP"/>
    <property type="match status" value="2"/>
</dbReference>
<protein>
    <submittedName>
        <fullName evidence="1">Lysozyme</fullName>
    </submittedName>
</protein>
<keyword evidence="2" id="KW-1185">Reference proteome</keyword>
<dbReference type="EMBL" id="JAKGCU010000013">
    <property type="protein sequence ID" value="MCF3939578.1"/>
    <property type="molecule type" value="Genomic_DNA"/>
</dbReference>
<comment type="caution">
    <text evidence="1">The sequence shown here is derived from an EMBL/GenBank/DDBJ whole genome shotgun (WGS) entry which is preliminary data.</text>
</comment>
<organism evidence="1 2">
    <name type="scientific">Gordonia tangerina</name>
    <dbReference type="NCBI Taxonomy" id="2911060"/>
    <lineage>
        <taxon>Bacteria</taxon>
        <taxon>Bacillati</taxon>
        <taxon>Actinomycetota</taxon>
        <taxon>Actinomycetes</taxon>
        <taxon>Mycobacteriales</taxon>
        <taxon>Gordoniaceae</taxon>
        <taxon>Gordonia</taxon>
    </lineage>
</organism>
<accession>A0ABS9DK21</accession>
<evidence type="ECO:0000313" key="2">
    <source>
        <dbReference type="Proteomes" id="UP001108089"/>
    </source>
</evidence>
<reference evidence="1" key="1">
    <citation type="submission" date="2022-01" db="EMBL/GenBank/DDBJ databases">
        <title>Gordonia xiamenensis sp. nov., isolated from surface seawater in Xiamen.</title>
        <authorList>
            <person name="He Y.F."/>
        </authorList>
    </citation>
    <scope>NUCLEOTIDE SEQUENCE</scope>
    <source>
        <strain evidence="1">GW1C4-4</strain>
    </source>
</reference>
<gene>
    <name evidence="1" type="ORF">L1892_14465</name>
</gene>
<dbReference type="RefSeq" id="WP_235724309.1">
    <property type="nucleotide sequence ID" value="NZ_JAKGCU010000013.1"/>
</dbReference>
<evidence type="ECO:0000313" key="1">
    <source>
        <dbReference type="EMBL" id="MCF3939578.1"/>
    </source>
</evidence>
<dbReference type="InterPro" id="IPR013207">
    <property type="entry name" value="LGFP"/>
</dbReference>
<sequence>MPNPDPTPRPLARRALRTTAVVMMTLVFGALGFIQPASADVVLGGHAVGGKIGEAYLGSGGVFKWGVPTSDERAAAKGGRYQTFARDVTFYWHPSADNGTAHQIGGAIRQRWQAAGAERGPLGFPVTNEFKAGSGRANDFTGGSICWSKTGGAQIVWGGILQKWRATGAAGGYYGVPLGGEYRVGSRFAQDFANGTIFWP</sequence>
<name>A0ABS9DK21_9ACTN</name>
<dbReference type="Proteomes" id="UP001108089">
    <property type="component" value="Unassembled WGS sequence"/>
</dbReference>